<name>A0AAD8LLR3_BABGI</name>
<dbReference type="EMBL" id="JAVEPI010000005">
    <property type="protein sequence ID" value="KAK1441758.1"/>
    <property type="molecule type" value="Genomic_DNA"/>
</dbReference>
<dbReference type="Gene3D" id="3.30.56.30">
    <property type="entry name" value="Signal recognition particle, SRP19-like subunit"/>
    <property type="match status" value="1"/>
</dbReference>
<comment type="subcellular location">
    <subcellularLocation>
        <location evidence="1">Cytoplasm</location>
    </subcellularLocation>
</comment>
<evidence type="ECO:0008006" key="8">
    <source>
        <dbReference type="Google" id="ProtNLM"/>
    </source>
</evidence>
<keyword evidence="3" id="KW-0733">Signal recognition particle</keyword>
<evidence type="ECO:0000256" key="3">
    <source>
        <dbReference type="ARBA" id="ARBA00023135"/>
    </source>
</evidence>
<evidence type="ECO:0000256" key="4">
    <source>
        <dbReference type="ARBA" id="ARBA00023274"/>
    </source>
</evidence>
<dbReference type="InterPro" id="IPR002778">
    <property type="entry name" value="Signal_recog_particle_SRP19"/>
</dbReference>
<organism evidence="6 7">
    <name type="scientific">Babesia gibsoni</name>
    <dbReference type="NCBI Taxonomy" id="33632"/>
    <lineage>
        <taxon>Eukaryota</taxon>
        <taxon>Sar</taxon>
        <taxon>Alveolata</taxon>
        <taxon>Apicomplexa</taxon>
        <taxon>Aconoidasida</taxon>
        <taxon>Piroplasmida</taxon>
        <taxon>Babesiidae</taxon>
        <taxon>Babesia</taxon>
    </lineage>
</organism>
<proteinExistence type="predicted"/>
<dbReference type="PANTHER" id="PTHR17453:SF0">
    <property type="entry name" value="SIGNAL RECOGNITION PARTICLE 19 KDA PROTEIN"/>
    <property type="match status" value="1"/>
</dbReference>
<dbReference type="GO" id="GO:0005786">
    <property type="term" value="C:signal recognition particle, endoplasmic reticulum targeting"/>
    <property type="evidence" value="ECO:0007669"/>
    <property type="project" value="UniProtKB-KW"/>
</dbReference>
<dbReference type="InterPro" id="IPR036521">
    <property type="entry name" value="SRP19-like_sf"/>
</dbReference>
<evidence type="ECO:0000256" key="2">
    <source>
        <dbReference type="ARBA" id="ARBA00022490"/>
    </source>
</evidence>
<keyword evidence="2" id="KW-0963">Cytoplasm</keyword>
<reference evidence="6" key="1">
    <citation type="submission" date="2023-08" db="EMBL/GenBank/DDBJ databases">
        <title>Draft sequence of the Babesia gibsoni genome.</title>
        <authorList>
            <person name="Yamagishi J.Y."/>
            <person name="Xuan X.X."/>
        </authorList>
    </citation>
    <scope>NUCLEOTIDE SEQUENCE</scope>
    <source>
        <strain evidence="6">Azabu</strain>
    </source>
</reference>
<keyword evidence="4" id="KW-0687">Ribonucleoprotein</keyword>
<evidence type="ECO:0000256" key="5">
    <source>
        <dbReference type="SAM" id="MobiDB-lite"/>
    </source>
</evidence>
<dbReference type="Proteomes" id="UP001230268">
    <property type="component" value="Unassembled WGS sequence"/>
</dbReference>
<feature type="region of interest" description="Disordered" evidence="5">
    <location>
        <begin position="106"/>
        <end position="130"/>
    </location>
</feature>
<dbReference type="AlphaFoldDB" id="A0AAD8LLR3"/>
<accession>A0AAD8LLR3</accession>
<gene>
    <name evidence="6" type="ORF">BgAZ_500900</name>
</gene>
<evidence type="ECO:0000313" key="7">
    <source>
        <dbReference type="Proteomes" id="UP001230268"/>
    </source>
</evidence>
<dbReference type="GO" id="GO:0008312">
    <property type="term" value="F:7S RNA binding"/>
    <property type="evidence" value="ECO:0007669"/>
    <property type="project" value="InterPro"/>
</dbReference>
<evidence type="ECO:0000256" key="1">
    <source>
        <dbReference type="ARBA" id="ARBA00004496"/>
    </source>
</evidence>
<dbReference type="SUPFAM" id="SSF69695">
    <property type="entry name" value="SRP19"/>
    <property type="match status" value="1"/>
</dbReference>
<sequence length="130" mass="14606">MASPTSDQSTDKWLTIYPTYLDKKASVSGGRRVSKALAVENPSIQEIRLVCERLKVPYVLEINKLYPRDFLNPGRIRVSLNQPGAECKSKTKCEFLRELVQLIAQLKSRNEPPTPKAATSSSKSSKKKKK</sequence>
<comment type="caution">
    <text evidence="6">The sequence shown here is derived from an EMBL/GenBank/DDBJ whole genome shotgun (WGS) entry which is preliminary data.</text>
</comment>
<keyword evidence="7" id="KW-1185">Reference proteome</keyword>
<dbReference type="Pfam" id="PF01922">
    <property type="entry name" value="SRP19"/>
    <property type="match status" value="1"/>
</dbReference>
<dbReference type="PANTHER" id="PTHR17453">
    <property type="entry name" value="SIGNAL RECOGNITION PARTICLE 19 KD PROTEIN"/>
    <property type="match status" value="1"/>
</dbReference>
<evidence type="ECO:0000313" key="6">
    <source>
        <dbReference type="EMBL" id="KAK1441758.1"/>
    </source>
</evidence>
<protein>
    <recommendedName>
        <fullName evidence="8">Signal recognition particle 19 kDa protein</fullName>
    </recommendedName>
</protein>
<dbReference type="GO" id="GO:0006617">
    <property type="term" value="P:SRP-dependent cotranslational protein targeting to membrane, signal sequence recognition"/>
    <property type="evidence" value="ECO:0007669"/>
    <property type="project" value="TreeGrafter"/>
</dbReference>